<feature type="region of interest" description="Disordered" evidence="1">
    <location>
        <begin position="282"/>
        <end position="306"/>
    </location>
</feature>
<dbReference type="GeneID" id="14877294"/>
<sequence>MVKRKDKDTTTKTTDAIPTTSSSSSSTADTTATTTNKEKNGVLSAKKMRGYKRMFQAFANDDIETNQKLSETWDLYQRYGQQEIGDISNPSLEYLNEIQKGVSFKLVERYKSKYQKNQKVTSTIDHKMRQVYDSEQLVGGDNNNNNTNQTTNKKRKSRNDNESDDEDEEEEEEEEVQSDDSQEDESEQEYRSSSSSSDEDSSDDDEEDRNSRKTTISTTNNNNNNNDNSQLIPTIDEYVERERYNRYPLSRVSLYSRNVERKCGPEILMALVGHKKFYQSSRWKKREAMKRKEEGEEETKKKRKYL</sequence>
<feature type="compositionally biased region" description="Basic and acidic residues" evidence="1">
    <location>
        <begin position="290"/>
        <end position="300"/>
    </location>
</feature>
<evidence type="ECO:0000313" key="3">
    <source>
        <dbReference type="Proteomes" id="UP000007797"/>
    </source>
</evidence>
<dbReference type="Proteomes" id="UP000007797">
    <property type="component" value="Unassembled WGS sequence"/>
</dbReference>
<feature type="compositionally biased region" description="Acidic residues" evidence="1">
    <location>
        <begin position="197"/>
        <end position="208"/>
    </location>
</feature>
<keyword evidence="3" id="KW-1185">Reference proteome</keyword>
<proteinExistence type="predicted"/>
<name>F4PI52_CACFS</name>
<evidence type="ECO:0000313" key="2">
    <source>
        <dbReference type="EMBL" id="EGG25335.1"/>
    </source>
</evidence>
<protein>
    <submittedName>
        <fullName evidence="2">Uncharacterized protein</fullName>
    </submittedName>
</protein>
<feature type="region of interest" description="Disordered" evidence="1">
    <location>
        <begin position="1"/>
        <end position="41"/>
    </location>
</feature>
<evidence type="ECO:0000256" key="1">
    <source>
        <dbReference type="SAM" id="MobiDB-lite"/>
    </source>
</evidence>
<gene>
    <name evidence="2" type="ORF">DFA_03584</name>
</gene>
<accession>F4PI52</accession>
<feature type="compositionally biased region" description="Low complexity" evidence="1">
    <location>
        <begin position="142"/>
        <end position="151"/>
    </location>
</feature>
<feature type="compositionally biased region" description="Acidic residues" evidence="1">
    <location>
        <begin position="162"/>
        <end position="187"/>
    </location>
</feature>
<organism evidence="2 3">
    <name type="scientific">Cavenderia fasciculata</name>
    <name type="common">Slime mold</name>
    <name type="synonym">Dictyostelium fasciculatum</name>
    <dbReference type="NCBI Taxonomy" id="261658"/>
    <lineage>
        <taxon>Eukaryota</taxon>
        <taxon>Amoebozoa</taxon>
        <taxon>Evosea</taxon>
        <taxon>Eumycetozoa</taxon>
        <taxon>Dictyostelia</taxon>
        <taxon>Acytosteliales</taxon>
        <taxon>Cavenderiaceae</taxon>
        <taxon>Cavenderia</taxon>
    </lineage>
</organism>
<dbReference type="KEGG" id="dfa:DFA_03584"/>
<feature type="compositionally biased region" description="Low complexity" evidence="1">
    <location>
        <begin position="11"/>
        <end position="35"/>
    </location>
</feature>
<feature type="region of interest" description="Disordered" evidence="1">
    <location>
        <begin position="135"/>
        <end position="232"/>
    </location>
</feature>
<dbReference type="RefSeq" id="XP_004363186.1">
    <property type="nucleotide sequence ID" value="XM_004363129.1"/>
</dbReference>
<dbReference type="AlphaFoldDB" id="F4PI52"/>
<reference evidence="3" key="1">
    <citation type="journal article" date="2011" name="Genome Res.">
        <title>Phylogeny-wide analysis of social amoeba genomes highlights ancient origins for complex intercellular communication.</title>
        <authorList>
            <person name="Heidel A.J."/>
            <person name="Lawal H.M."/>
            <person name="Felder M."/>
            <person name="Schilde C."/>
            <person name="Helps N.R."/>
            <person name="Tunggal B."/>
            <person name="Rivero F."/>
            <person name="John U."/>
            <person name="Schleicher M."/>
            <person name="Eichinger L."/>
            <person name="Platzer M."/>
            <person name="Noegel A.A."/>
            <person name="Schaap P."/>
            <person name="Gloeckner G."/>
        </authorList>
    </citation>
    <scope>NUCLEOTIDE SEQUENCE [LARGE SCALE GENOMIC DNA]</scope>
    <source>
        <strain evidence="3">SH3</strain>
    </source>
</reference>
<dbReference type="EMBL" id="GL883006">
    <property type="protein sequence ID" value="EGG25335.1"/>
    <property type="molecule type" value="Genomic_DNA"/>
</dbReference>
<feature type="compositionally biased region" description="Basic and acidic residues" evidence="1">
    <location>
        <begin position="1"/>
        <end position="10"/>
    </location>
</feature>